<proteinExistence type="predicted"/>
<gene>
    <name evidence="2" type="ORF">SmB9_26280</name>
</gene>
<feature type="transmembrane region" description="Helical" evidence="1">
    <location>
        <begin position="26"/>
        <end position="53"/>
    </location>
</feature>
<protein>
    <recommendedName>
        <fullName evidence="4">Cell division protein FtsB</fullName>
    </recommendedName>
</protein>
<dbReference type="Pfam" id="PF04977">
    <property type="entry name" value="DivIC"/>
    <property type="match status" value="1"/>
</dbReference>
<keyword evidence="1" id="KW-0812">Transmembrane</keyword>
<dbReference type="InterPro" id="IPR007060">
    <property type="entry name" value="FtsL/DivIC"/>
</dbReference>
<evidence type="ECO:0000256" key="1">
    <source>
        <dbReference type="SAM" id="Phobius"/>
    </source>
</evidence>
<evidence type="ECO:0000313" key="2">
    <source>
        <dbReference type="EMBL" id="BBE34970.1"/>
    </source>
</evidence>
<keyword evidence="1" id="KW-1133">Transmembrane helix</keyword>
<accession>A0AAD1D762</accession>
<sequence>MNHWDSRDSKADVSEPVRLVSYMRAAWLPALCIGLVAFFGWHAVAGDTGVLALGGYKAEQTRLTNEAAAVAKRKADLERKVAALDPARVDPDFADELVRENLGLVREDEFVIRLDK</sequence>
<organism evidence="2 3">
    <name type="scientific">Sphingosinicella microcystinivorans</name>
    <dbReference type="NCBI Taxonomy" id="335406"/>
    <lineage>
        <taxon>Bacteria</taxon>
        <taxon>Pseudomonadati</taxon>
        <taxon>Pseudomonadota</taxon>
        <taxon>Alphaproteobacteria</taxon>
        <taxon>Sphingomonadales</taxon>
        <taxon>Sphingosinicellaceae</taxon>
        <taxon>Sphingosinicella</taxon>
    </lineage>
</organism>
<evidence type="ECO:0000313" key="3">
    <source>
        <dbReference type="Proteomes" id="UP000275727"/>
    </source>
</evidence>
<name>A0AAD1D762_SPHMI</name>
<dbReference type="KEGG" id="smic:SmB9_26280"/>
<keyword evidence="1" id="KW-0472">Membrane</keyword>
<dbReference type="Proteomes" id="UP000275727">
    <property type="component" value="Chromosome"/>
</dbReference>
<dbReference type="EMBL" id="AP018711">
    <property type="protein sequence ID" value="BBE34970.1"/>
    <property type="molecule type" value="Genomic_DNA"/>
</dbReference>
<evidence type="ECO:0008006" key="4">
    <source>
        <dbReference type="Google" id="ProtNLM"/>
    </source>
</evidence>
<dbReference type="AlphaFoldDB" id="A0AAD1D762"/>
<reference evidence="2 3" key="1">
    <citation type="submission" date="2018-06" db="EMBL/GenBank/DDBJ databases">
        <title>Complete Genome Sequence of the Microcystin-Degrading Bacterium Sphingosinicella microcystinivorans Strain B-9.</title>
        <authorList>
            <person name="Jin H."/>
            <person name="Nishizawa T."/>
            <person name="Guo Y."/>
            <person name="Nishizawa A."/>
            <person name="Park H."/>
            <person name="Kato H."/>
            <person name="Tsuji K."/>
            <person name="Harada K."/>
        </authorList>
    </citation>
    <scope>NUCLEOTIDE SEQUENCE [LARGE SCALE GENOMIC DNA]</scope>
    <source>
        <strain evidence="2 3">B9</strain>
    </source>
</reference>